<evidence type="ECO:0000313" key="2">
    <source>
        <dbReference type="Proteomes" id="UP001432060"/>
    </source>
</evidence>
<evidence type="ECO:0000313" key="1">
    <source>
        <dbReference type="EMBL" id="WUT87499.1"/>
    </source>
</evidence>
<name>A0ABZ1XVG7_9ACTN</name>
<proteinExistence type="predicted"/>
<dbReference type="EMBL" id="CP109019">
    <property type="protein sequence ID" value="WUT87499.1"/>
    <property type="molecule type" value="Genomic_DNA"/>
</dbReference>
<reference evidence="1" key="1">
    <citation type="submission" date="2022-10" db="EMBL/GenBank/DDBJ databases">
        <title>The complete genomes of actinobacterial strains from the NBC collection.</title>
        <authorList>
            <person name="Joergensen T.S."/>
            <person name="Alvarez Arevalo M."/>
            <person name="Sterndorff E.B."/>
            <person name="Faurdal D."/>
            <person name="Vuksanovic O."/>
            <person name="Mourched A.-S."/>
            <person name="Charusanti P."/>
            <person name="Shaw S."/>
            <person name="Blin K."/>
            <person name="Weber T."/>
        </authorList>
    </citation>
    <scope>NUCLEOTIDE SEQUENCE</scope>
    <source>
        <strain evidence="1">NBC_00668</strain>
    </source>
</reference>
<dbReference type="RefSeq" id="WP_329404499.1">
    <property type="nucleotide sequence ID" value="NZ_CP109019.1"/>
</dbReference>
<dbReference type="Proteomes" id="UP001432060">
    <property type="component" value="Chromosome"/>
</dbReference>
<organism evidence="1 2">
    <name type="scientific">Streptomyces melanogenes</name>
    <dbReference type="NCBI Taxonomy" id="67326"/>
    <lineage>
        <taxon>Bacteria</taxon>
        <taxon>Bacillati</taxon>
        <taxon>Actinomycetota</taxon>
        <taxon>Actinomycetes</taxon>
        <taxon>Kitasatosporales</taxon>
        <taxon>Streptomycetaceae</taxon>
        <taxon>Streptomyces</taxon>
    </lineage>
</organism>
<keyword evidence="2" id="KW-1185">Reference proteome</keyword>
<accession>A0ABZ1XVG7</accession>
<protein>
    <submittedName>
        <fullName evidence="1">Uncharacterized protein</fullName>
    </submittedName>
</protein>
<sequence length="96" mass="10076">MEGEGLYNGLDAVEAEGGLWSPGVDYLAGWREAREAADRLNRVLLAAGFELSELRASATTTGDGHGVVRLAGWPTVVERLARRLELAVGNPDGGAA</sequence>
<gene>
    <name evidence="1" type="ORF">OG515_10355</name>
</gene>